<organism evidence="1 2">
    <name type="scientific">Candidatus Merdimorpha stercoravium</name>
    <dbReference type="NCBI Taxonomy" id="2840863"/>
    <lineage>
        <taxon>Bacteria</taxon>
        <taxon>Pseudomonadati</taxon>
        <taxon>Bacteroidota</taxon>
        <taxon>Flavobacteriia</taxon>
        <taxon>Flavobacteriales</taxon>
        <taxon>Candidatus Merdimorpha</taxon>
    </lineage>
</organism>
<proteinExistence type="predicted"/>
<dbReference type="EMBL" id="DVLY01000099">
    <property type="protein sequence ID" value="HIT98029.1"/>
    <property type="molecule type" value="Genomic_DNA"/>
</dbReference>
<evidence type="ECO:0000313" key="1">
    <source>
        <dbReference type="EMBL" id="HIT98029.1"/>
    </source>
</evidence>
<dbReference type="Proteomes" id="UP000824161">
    <property type="component" value="Unassembled WGS sequence"/>
</dbReference>
<evidence type="ECO:0000313" key="2">
    <source>
        <dbReference type="Proteomes" id="UP000824161"/>
    </source>
</evidence>
<reference evidence="1" key="2">
    <citation type="journal article" date="2021" name="PeerJ">
        <title>Extensive microbial diversity within the chicken gut microbiome revealed by metagenomics and culture.</title>
        <authorList>
            <person name="Gilroy R."/>
            <person name="Ravi A."/>
            <person name="Getino M."/>
            <person name="Pursley I."/>
            <person name="Horton D.L."/>
            <person name="Alikhan N.F."/>
            <person name="Baker D."/>
            <person name="Gharbi K."/>
            <person name="Hall N."/>
            <person name="Watson M."/>
            <person name="Adriaenssens E.M."/>
            <person name="Foster-Nyarko E."/>
            <person name="Jarju S."/>
            <person name="Secka A."/>
            <person name="Antonio M."/>
            <person name="Oren A."/>
            <person name="Chaudhuri R.R."/>
            <person name="La Ragione R."/>
            <person name="Hildebrand F."/>
            <person name="Pallen M.J."/>
        </authorList>
    </citation>
    <scope>NUCLEOTIDE SEQUENCE</scope>
    <source>
        <strain evidence="1">1383</strain>
    </source>
</reference>
<accession>A0A9D1KU44</accession>
<gene>
    <name evidence="1" type="ORF">IAC44_04235</name>
</gene>
<dbReference type="PROSITE" id="PS51257">
    <property type="entry name" value="PROKAR_LIPOPROTEIN"/>
    <property type="match status" value="1"/>
</dbReference>
<evidence type="ECO:0008006" key="3">
    <source>
        <dbReference type="Google" id="ProtNLM"/>
    </source>
</evidence>
<name>A0A9D1KU44_9FLAO</name>
<sequence length="346" mass="39215">MKTLFWAAAAVLAVSCGGGKSSEENPFAFAQIETLTCDSIPIAEILQPSAWTVVGDKAVLASGQNDSLFWVYRLPEFEFLYCFGLKGEGPYELTGISLMRDASQQGRFCVGDQEKELSYRLDETEANDVRRIPLGRVSNPMMRVGDSIALGQRMLFSMEEVRYEYYTVNTRSGQGVDTVRALLSKASMQLSERGMAVANLHNVPKVALLAEGFVLAYPDVRSLYFYRVGQAGKIDLERVVGEQLTREQVEALPQERFETGYGLLQAQGTDERVYLLSYRRGDRSGEENKAASTYYVEVYDKRGRPIKTFELDRAATHLLVDEQRGRFYFYDIRYDFEWVYTCAFDL</sequence>
<protein>
    <recommendedName>
        <fullName evidence="3">Lipoprotein</fullName>
    </recommendedName>
</protein>
<comment type="caution">
    <text evidence="1">The sequence shown here is derived from an EMBL/GenBank/DDBJ whole genome shotgun (WGS) entry which is preliminary data.</text>
</comment>
<dbReference type="AlphaFoldDB" id="A0A9D1KU44"/>
<reference evidence="1" key="1">
    <citation type="submission" date="2020-10" db="EMBL/GenBank/DDBJ databases">
        <authorList>
            <person name="Gilroy R."/>
        </authorList>
    </citation>
    <scope>NUCLEOTIDE SEQUENCE</scope>
    <source>
        <strain evidence="1">1383</strain>
    </source>
</reference>